<dbReference type="SUPFAM" id="SSF55945">
    <property type="entry name" value="TATA-box binding protein-like"/>
    <property type="match status" value="1"/>
</dbReference>
<feature type="domain" description="HhH-GPD" evidence="5">
    <location>
        <begin position="138"/>
        <end position="298"/>
    </location>
</feature>
<evidence type="ECO:0000256" key="4">
    <source>
        <dbReference type="ARBA" id="ARBA00023204"/>
    </source>
</evidence>
<dbReference type="OrthoDB" id="9811249at2"/>
<comment type="caution">
    <text evidence="7">The sequence shown here is derived from an EMBL/GenBank/DDBJ whole genome shotgun (WGS) entry which is preliminary data.</text>
</comment>
<evidence type="ECO:0000256" key="2">
    <source>
        <dbReference type="ARBA" id="ARBA00012000"/>
    </source>
</evidence>
<dbReference type="GO" id="GO:0006307">
    <property type="term" value="P:DNA alkylation repair"/>
    <property type="evidence" value="ECO:0007669"/>
    <property type="project" value="TreeGrafter"/>
</dbReference>
<evidence type="ECO:0000256" key="1">
    <source>
        <dbReference type="ARBA" id="ARBA00000086"/>
    </source>
</evidence>
<feature type="domain" description="DNA-3-methyladenine glycosylase AlkA N-terminal" evidence="6">
    <location>
        <begin position="11"/>
        <end position="128"/>
    </location>
</feature>
<sequence length="307" mass="33668">MATPARQATTTLELPFKAPFDWTHLLSFIAGRASAGVESVEGNTYRRAIEWNGDSGTIEVTRHPRKHRLIVTIDGDVQRHQEDLAAPIARMFDLHADPKEIDRTLSADPWLAPLVEAAPGLRVPGAWSGFELVVRTIVGQQVSVKGASTIMSRIVQRAGKRIDGHPHEGTAWRFPTPAELAAADLELIGMPTKRIATVQRFAQAVASDALPLDTPGADPLALQRDMLAMPGIGPWTVGYVAMRALRDPDAWPEADLVLMQAIARRDPTLAKAAQKRARTERWRPWRAYAAMHLWNGVARETGLARGG</sequence>
<dbReference type="GO" id="GO:0008725">
    <property type="term" value="F:DNA-3-methyladenine glycosylase activity"/>
    <property type="evidence" value="ECO:0007669"/>
    <property type="project" value="TreeGrafter"/>
</dbReference>
<dbReference type="EC" id="3.2.2.21" evidence="2"/>
<name>A0A7Z7IDS0_9BURK</name>
<dbReference type="PANTHER" id="PTHR43003:SF13">
    <property type="entry name" value="DNA-3-METHYLADENINE GLYCOSYLASE 2"/>
    <property type="match status" value="1"/>
</dbReference>
<dbReference type="PANTHER" id="PTHR43003">
    <property type="entry name" value="DNA-3-METHYLADENINE GLYCOSYLASE"/>
    <property type="match status" value="1"/>
</dbReference>
<dbReference type="InterPro" id="IPR003265">
    <property type="entry name" value="HhH-GPD_domain"/>
</dbReference>
<organism evidence="7 8">
    <name type="scientific">Caballeronia arationis</name>
    <dbReference type="NCBI Taxonomy" id="1777142"/>
    <lineage>
        <taxon>Bacteria</taxon>
        <taxon>Pseudomonadati</taxon>
        <taxon>Pseudomonadota</taxon>
        <taxon>Betaproteobacteria</taxon>
        <taxon>Burkholderiales</taxon>
        <taxon>Burkholderiaceae</taxon>
        <taxon>Caballeronia</taxon>
    </lineage>
</organism>
<dbReference type="Gene3D" id="1.10.1670.10">
    <property type="entry name" value="Helix-hairpin-Helix base-excision DNA repair enzymes (C-terminal)"/>
    <property type="match status" value="1"/>
</dbReference>
<keyword evidence="8" id="KW-1185">Reference proteome</keyword>
<dbReference type="GO" id="GO:0006285">
    <property type="term" value="P:base-excision repair, AP site formation"/>
    <property type="evidence" value="ECO:0007669"/>
    <property type="project" value="TreeGrafter"/>
</dbReference>
<dbReference type="GO" id="GO:0005737">
    <property type="term" value="C:cytoplasm"/>
    <property type="evidence" value="ECO:0007669"/>
    <property type="project" value="TreeGrafter"/>
</dbReference>
<dbReference type="SUPFAM" id="SSF48150">
    <property type="entry name" value="DNA-glycosylase"/>
    <property type="match status" value="1"/>
</dbReference>
<evidence type="ECO:0000256" key="3">
    <source>
        <dbReference type="ARBA" id="ARBA00022763"/>
    </source>
</evidence>
<accession>A0A7Z7IDS0</accession>
<dbReference type="GO" id="GO:0032993">
    <property type="term" value="C:protein-DNA complex"/>
    <property type="evidence" value="ECO:0007669"/>
    <property type="project" value="TreeGrafter"/>
</dbReference>
<dbReference type="InterPro" id="IPR037046">
    <property type="entry name" value="AlkA_N_sf"/>
</dbReference>
<evidence type="ECO:0000259" key="5">
    <source>
        <dbReference type="SMART" id="SM00478"/>
    </source>
</evidence>
<dbReference type="EMBL" id="OCSU01000003">
    <property type="protein sequence ID" value="SOE88298.1"/>
    <property type="molecule type" value="Genomic_DNA"/>
</dbReference>
<dbReference type="CDD" id="cd00056">
    <property type="entry name" value="ENDO3c"/>
    <property type="match status" value="1"/>
</dbReference>
<keyword evidence="3" id="KW-0227">DNA damage</keyword>
<evidence type="ECO:0000313" key="8">
    <source>
        <dbReference type="Proteomes" id="UP000219522"/>
    </source>
</evidence>
<reference evidence="7 8" key="1">
    <citation type="submission" date="2017-09" db="EMBL/GenBank/DDBJ databases">
        <authorList>
            <person name="Varghese N."/>
            <person name="Submissions S."/>
        </authorList>
    </citation>
    <scope>NUCLEOTIDE SEQUENCE [LARGE SCALE GENOMIC DNA]</scope>
    <source>
        <strain evidence="7 8">OK806</strain>
    </source>
</reference>
<evidence type="ECO:0000313" key="7">
    <source>
        <dbReference type="EMBL" id="SOE88298.1"/>
    </source>
</evidence>
<dbReference type="Proteomes" id="UP000219522">
    <property type="component" value="Unassembled WGS sequence"/>
</dbReference>
<evidence type="ECO:0000259" key="6">
    <source>
        <dbReference type="SMART" id="SM01009"/>
    </source>
</evidence>
<dbReference type="SMART" id="SM01009">
    <property type="entry name" value="AlkA_N"/>
    <property type="match status" value="1"/>
</dbReference>
<dbReference type="InterPro" id="IPR051912">
    <property type="entry name" value="Alkylbase_DNA_Glycosylase/TA"/>
</dbReference>
<dbReference type="GO" id="GO:0043916">
    <property type="term" value="F:DNA-7-methylguanine glycosylase activity"/>
    <property type="evidence" value="ECO:0007669"/>
    <property type="project" value="TreeGrafter"/>
</dbReference>
<dbReference type="SMART" id="SM00478">
    <property type="entry name" value="ENDO3c"/>
    <property type="match status" value="1"/>
</dbReference>
<dbReference type="Gene3D" id="3.30.310.20">
    <property type="entry name" value="DNA-3-methyladenine glycosylase AlkA, N-terminal domain"/>
    <property type="match status" value="1"/>
</dbReference>
<proteinExistence type="predicted"/>
<dbReference type="Pfam" id="PF06029">
    <property type="entry name" value="AlkA_N"/>
    <property type="match status" value="1"/>
</dbReference>
<protein>
    <recommendedName>
        <fullName evidence="2">DNA-3-methyladenine glycosylase II</fullName>
        <ecNumber evidence="2">3.2.2.21</ecNumber>
    </recommendedName>
</protein>
<gene>
    <name evidence="7" type="ORF">SAMN05446927_6902</name>
</gene>
<dbReference type="Pfam" id="PF00730">
    <property type="entry name" value="HhH-GPD"/>
    <property type="match status" value="1"/>
</dbReference>
<dbReference type="Gene3D" id="1.10.340.30">
    <property type="entry name" value="Hypothetical protein, domain 2"/>
    <property type="match status" value="1"/>
</dbReference>
<keyword evidence="4" id="KW-0234">DNA repair</keyword>
<dbReference type="InterPro" id="IPR023170">
    <property type="entry name" value="HhH_base_excis_C"/>
</dbReference>
<dbReference type="AlphaFoldDB" id="A0A7Z7IDS0"/>
<dbReference type="InterPro" id="IPR010316">
    <property type="entry name" value="AlkA_N"/>
</dbReference>
<dbReference type="GO" id="GO:0032131">
    <property type="term" value="F:alkylated DNA binding"/>
    <property type="evidence" value="ECO:0007669"/>
    <property type="project" value="TreeGrafter"/>
</dbReference>
<dbReference type="InterPro" id="IPR011257">
    <property type="entry name" value="DNA_glycosylase"/>
</dbReference>
<comment type="catalytic activity">
    <reaction evidence="1">
        <text>Hydrolysis of alkylated DNA, releasing 3-methyladenine, 3-methylguanine, 7-methylguanine and 7-methyladenine.</text>
        <dbReference type="EC" id="3.2.2.21"/>
    </reaction>
</comment>
<dbReference type="RefSeq" id="WP_062633771.1">
    <property type="nucleotide sequence ID" value="NZ_FCOG02000009.1"/>
</dbReference>